<accession>A0A3M7TCB8</accession>
<organism evidence="2 3">
    <name type="scientific">Chryseobacterium nematophagum</name>
    <dbReference type="NCBI Taxonomy" id="2305228"/>
    <lineage>
        <taxon>Bacteria</taxon>
        <taxon>Pseudomonadati</taxon>
        <taxon>Bacteroidota</taxon>
        <taxon>Flavobacteriia</taxon>
        <taxon>Flavobacteriales</taxon>
        <taxon>Weeksellaceae</taxon>
        <taxon>Chryseobacterium group</taxon>
        <taxon>Chryseobacterium</taxon>
    </lineage>
</organism>
<dbReference type="SUPFAM" id="SSF56399">
    <property type="entry name" value="ADP-ribosylation"/>
    <property type="match status" value="1"/>
</dbReference>
<evidence type="ECO:0000313" key="2">
    <source>
        <dbReference type="EMBL" id="RNA60457.1"/>
    </source>
</evidence>
<evidence type="ECO:0000256" key="1">
    <source>
        <dbReference type="SAM" id="SignalP"/>
    </source>
</evidence>
<sequence length="258" mass="28382">MKKNFSIFALILGGLFTTSTLSCSEDRTTEEILTKDINAGAKLSMQAKGAANNGNLPLTHPYLRTNIPIPNLVYRVDSRSPDQIFRDGFTARGISYNLGNHVLGGSYLINSGYISTSDSMEAAINIASSSINNQLQTTWGLDSSGRAQYRTWIYFIAPSPTNFISVNANLPPTQTFQRYLGQNEWAAIDRIYPGNIVSAMPVTRYFNNLQPDGPTIFGSGQMRQNEQFNRSNPSYSPVGFSSVDVGQTAVNYCGRCEK</sequence>
<feature type="chain" id="PRO_5018182513" evidence="1">
    <location>
        <begin position="25"/>
        <end position="258"/>
    </location>
</feature>
<dbReference type="InterPro" id="IPR003898">
    <property type="entry name" value="Borpert_toxA"/>
</dbReference>
<comment type="caution">
    <text evidence="2">The sequence shown here is derived from an EMBL/GenBank/DDBJ whole genome shotgun (WGS) entry which is preliminary data.</text>
</comment>
<feature type="signal peptide" evidence="1">
    <location>
        <begin position="1"/>
        <end position="24"/>
    </location>
</feature>
<dbReference type="Gene3D" id="3.90.210.10">
    <property type="entry name" value="Heat-Labile Enterotoxin, subunit A"/>
    <property type="match status" value="1"/>
</dbReference>
<name>A0A3M7TCB8_9FLAO</name>
<dbReference type="OrthoDB" id="4223934at2"/>
<keyword evidence="1" id="KW-0732">Signal</keyword>
<dbReference type="PROSITE" id="PS51257">
    <property type="entry name" value="PROKAR_LIPOPROTEIN"/>
    <property type="match status" value="1"/>
</dbReference>
<protein>
    <submittedName>
        <fullName evidence="2">Uncharacterized protein</fullName>
    </submittedName>
</protein>
<dbReference type="AlphaFoldDB" id="A0A3M7TCB8"/>
<dbReference type="Pfam" id="PF02917">
    <property type="entry name" value="Pertussis_S1"/>
    <property type="match status" value="1"/>
</dbReference>
<dbReference type="EMBL" id="QWIU01000003">
    <property type="protein sequence ID" value="RNA60457.1"/>
    <property type="molecule type" value="Genomic_DNA"/>
</dbReference>
<dbReference type="Proteomes" id="UP000278775">
    <property type="component" value="Unassembled WGS sequence"/>
</dbReference>
<dbReference type="GO" id="GO:0005576">
    <property type="term" value="C:extracellular region"/>
    <property type="evidence" value="ECO:0007669"/>
    <property type="project" value="InterPro"/>
</dbReference>
<dbReference type="RefSeq" id="WP_122637855.1">
    <property type="nucleotide sequence ID" value="NZ_QWIU01000003.1"/>
</dbReference>
<evidence type="ECO:0000313" key="3">
    <source>
        <dbReference type="Proteomes" id="UP000278775"/>
    </source>
</evidence>
<proteinExistence type="predicted"/>
<gene>
    <name evidence="2" type="ORF">D1631_18345</name>
</gene>
<reference evidence="2 3" key="1">
    <citation type="submission" date="2018-08" db="EMBL/GenBank/DDBJ databases">
        <title>Chryseobacterium nematophagum: a novel matrix digesting pathogen of nematodes.</title>
        <authorList>
            <person name="Page A."/>
            <person name="Roberts M."/>
            <person name="Felix M.-A."/>
            <person name="Weir W."/>
        </authorList>
    </citation>
    <scope>NUCLEOTIDE SEQUENCE [LARGE SCALE GENOMIC DNA]</scope>
    <source>
        <strain evidence="2 3">JUb129</strain>
    </source>
</reference>
<dbReference type="GO" id="GO:0003950">
    <property type="term" value="F:NAD+ poly-ADP-ribosyltransferase activity"/>
    <property type="evidence" value="ECO:0007669"/>
    <property type="project" value="InterPro"/>
</dbReference>